<sequence>MSTPALGGALRGAHSAAGLDQQASGSTGQLVGGSAGAGDVAGGGRRDPVTVPGRALTVIASSSLVPVSGRFSPTSSGVSVAVRTLGGMEGDEVHEGPPEEPSGKPPVEDSDAEAWQRLSAYAYLSAPERLEYVAVMRVFCGTLLADLAVPDVLAKLAQTGGPGAALDAETLTSRLEQLVRWGNLLRSTHTVTATSIAEYQRSRSRYQLSKLGERVQRDADEVLAGADAAREVSSELLTLVDRGLREIADMVAAPGGADPQRALERISTLFVQFAEFAESVRDFYAYLGQVLARYDLDGAEYQGFKELLLDYVEAITEDVSFRAPRIAAHLRSIWPHLPTLLSRIDAHATGLGALADGLPETRVQRSRGRDLADWEGLRDWFADSDGHGSQVDQLRDATLRALQSLLANAKRMLRSASGEMSRRKDLLRLAAWFDAAEPEEAHDIAVAAFGLYGARHLGVAPDPDQPVPAYVSWWTGPVVDVPVALRERGSRAPRGRAAAVEDHSEQKRRLMEQAREQAEARQAAADELRSASGRFDQVRLSSAAMRLLLELLTTALGNAQLHQDADDFLLDGAQAGDADLGIRLTAWRTPGRHTLLRSMDGDLTADDLTLVVESSSSAPTAEEASA</sequence>
<dbReference type="InterPro" id="IPR013493">
    <property type="entry name" value="CHP02677"/>
</dbReference>
<accession>A0A918FEX2</accession>
<evidence type="ECO:0000313" key="4">
    <source>
        <dbReference type="Proteomes" id="UP000658320"/>
    </source>
</evidence>
<evidence type="ECO:0000313" key="3">
    <source>
        <dbReference type="EMBL" id="GGR31094.1"/>
    </source>
</evidence>
<reference evidence="3" key="2">
    <citation type="submission" date="2020-09" db="EMBL/GenBank/DDBJ databases">
        <authorList>
            <person name="Sun Q."/>
            <person name="Ohkuma M."/>
        </authorList>
    </citation>
    <scope>NUCLEOTIDE SEQUENCE</scope>
    <source>
        <strain evidence="3">JCM 4346</strain>
    </source>
</reference>
<gene>
    <name evidence="3" type="ORF">GCM10010251_54040</name>
</gene>
<feature type="region of interest" description="Disordered" evidence="2">
    <location>
        <begin position="1"/>
        <end position="48"/>
    </location>
</feature>
<dbReference type="AlphaFoldDB" id="A0A918FEX2"/>
<comment type="caution">
    <text evidence="3">The sequence shown here is derived from an EMBL/GenBank/DDBJ whole genome shotgun (WGS) entry which is preliminary data.</text>
</comment>
<proteinExistence type="predicted"/>
<dbReference type="Proteomes" id="UP000658320">
    <property type="component" value="Unassembled WGS sequence"/>
</dbReference>
<dbReference type="NCBIfam" id="TIGR02677">
    <property type="entry name" value="TIGR02677 family protein"/>
    <property type="match status" value="1"/>
</dbReference>
<feature type="coiled-coil region" evidence="1">
    <location>
        <begin position="497"/>
        <end position="531"/>
    </location>
</feature>
<reference evidence="3" key="1">
    <citation type="journal article" date="2014" name="Int. J. Syst. Evol. Microbiol.">
        <title>Complete genome sequence of Corynebacterium casei LMG S-19264T (=DSM 44701T), isolated from a smear-ripened cheese.</title>
        <authorList>
            <consortium name="US DOE Joint Genome Institute (JGI-PGF)"/>
            <person name="Walter F."/>
            <person name="Albersmeier A."/>
            <person name="Kalinowski J."/>
            <person name="Ruckert C."/>
        </authorList>
    </citation>
    <scope>NUCLEOTIDE SEQUENCE</scope>
    <source>
        <strain evidence="3">JCM 4346</strain>
    </source>
</reference>
<dbReference type="EMBL" id="BMSX01000013">
    <property type="protein sequence ID" value="GGR31094.1"/>
    <property type="molecule type" value="Genomic_DNA"/>
</dbReference>
<feature type="compositionally biased region" description="Gly residues" evidence="2">
    <location>
        <begin position="30"/>
        <end position="43"/>
    </location>
</feature>
<dbReference type="RefSeq" id="WP_229911175.1">
    <property type="nucleotide sequence ID" value="NZ_BMSX01000013.1"/>
</dbReference>
<name>A0A918FEX2_9ACTN</name>
<keyword evidence="4" id="KW-1185">Reference proteome</keyword>
<keyword evidence="1" id="KW-0175">Coiled coil</keyword>
<organism evidence="3 4">
    <name type="scientific">Streptomyces aurantiogriseus</name>
    <dbReference type="NCBI Taxonomy" id="66870"/>
    <lineage>
        <taxon>Bacteria</taxon>
        <taxon>Bacillati</taxon>
        <taxon>Actinomycetota</taxon>
        <taxon>Actinomycetes</taxon>
        <taxon>Kitasatosporales</taxon>
        <taxon>Streptomycetaceae</taxon>
        <taxon>Streptomyces</taxon>
    </lineage>
</organism>
<evidence type="ECO:0008006" key="5">
    <source>
        <dbReference type="Google" id="ProtNLM"/>
    </source>
</evidence>
<evidence type="ECO:0000256" key="1">
    <source>
        <dbReference type="SAM" id="Coils"/>
    </source>
</evidence>
<dbReference type="Pfam" id="PF09660">
    <property type="entry name" value="DUF2397"/>
    <property type="match status" value="1"/>
</dbReference>
<protein>
    <recommendedName>
        <fullName evidence="5">TIGR02677 family protein</fullName>
    </recommendedName>
</protein>
<feature type="region of interest" description="Disordered" evidence="2">
    <location>
        <begin position="88"/>
        <end position="110"/>
    </location>
</feature>
<evidence type="ECO:0000256" key="2">
    <source>
        <dbReference type="SAM" id="MobiDB-lite"/>
    </source>
</evidence>